<evidence type="ECO:0000313" key="2">
    <source>
        <dbReference type="EMBL" id="SFL40455.1"/>
    </source>
</evidence>
<dbReference type="InterPro" id="IPR053144">
    <property type="entry name" value="Acetyltransferase_Butenolide"/>
</dbReference>
<evidence type="ECO:0000259" key="1">
    <source>
        <dbReference type="PROSITE" id="PS51186"/>
    </source>
</evidence>
<accession>A0A1I4HE01</accession>
<dbReference type="Proteomes" id="UP000198565">
    <property type="component" value="Unassembled WGS sequence"/>
</dbReference>
<dbReference type="InterPro" id="IPR000182">
    <property type="entry name" value="GNAT_dom"/>
</dbReference>
<sequence length="133" mass="15269">MDNIMYKSDITITPRDLSEIFRVSGIKRPYENLGRLQQMLDHANVLVTAWDQEKIVGVARGLTDFSYCCYLSDLAVDQAYQHQGIGKQLIEQVKKELNEHVALILLSAPDAMDYYPKVGFDKIENGYIIKREK</sequence>
<keyword evidence="2" id="KW-0808">Transferase</keyword>
<protein>
    <submittedName>
        <fullName evidence="2">Acetyltransferase (GNAT) domain-containing protein</fullName>
    </submittedName>
</protein>
<dbReference type="PANTHER" id="PTHR43233">
    <property type="entry name" value="FAMILY N-ACETYLTRANSFERASE, PUTATIVE (AFU_ORTHOLOGUE AFUA_6G03350)-RELATED"/>
    <property type="match status" value="1"/>
</dbReference>
<dbReference type="PROSITE" id="PS51186">
    <property type="entry name" value="GNAT"/>
    <property type="match status" value="1"/>
</dbReference>
<name>A0A1I4HE01_9BACI</name>
<organism evidence="2 3">
    <name type="scientific">Gracilibacillus orientalis</name>
    <dbReference type="NCBI Taxonomy" id="334253"/>
    <lineage>
        <taxon>Bacteria</taxon>
        <taxon>Bacillati</taxon>
        <taxon>Bacillota</taxon>
        <taxon>Bacilli</taxon>
        <taxon>Bacillales</taxon>
        <taxon>Bacillaceae</taxon>
        <taxon>Gracilibacillus</taxon>
    </lineage>
</organism>
<reference evidence="3" key="1">
    <citation type="submission" date="2016-10" db="EMBL/GenBank/DDBJ databases">
        <authorList>
            <person name="Varghese N."/>
            <person name="Submissions S."/>
        </authorList>
    </citation>
    <scope>NUCLEOTIDE SEQUENCE [LARGE SCALE GENOMIC DNA]</scope>
    <source>
        <strain evidence="3">CGMCC 1.4250</strain>
    </source>
</reference>
<dbReference type="SUPFAM" id="SSF55729">
    <property type="entry name" value="Acyl-CoA N-acyltransferases (Nat)"/>
    <property type="match status" value="1"/>
</dbReference>
<dbReference type="STRING" id="334253.SAMN04487943_101384"/>
<dbReference type="OrthoDB" id="9775804at2"/>
<proteinExistence type="predicted"/>
<dbReference type="EMBL" id="FOTR01000001">
    <property type="protein sequence ID" value="SFL40455.1"/>
    <property type="molecule type" value="Genomic_DNA"/>
</dbReference>
<feature type="domain" description="N-acetyltransferase" evidence="1">
    <location>
        <begin position="4"/>
        <end position="133"/>
    </location>
</feature>
<dbReference type="GO" id="GO:0016747">
    <property type="term" value="F:acyltransferase activity, transferring groups other than amino-acyl groups"/>
    <property type="evidence" value="ECO:0007669"/>
    <property type="project" value="InterPro"/>
</dbReference>
<gene>
    <name evidence="2" type="ORF">SAMN04487943_101384</name>
</gene>
<dbReference type="InterPro" id="IPR016181">
    <property type="entry name" value="Acyl_CoA_acyltransferase"/>
</dbReference>
<dbReference type="PANTHER" id="PTHR43233:SF1">
    <property type="entry name" value="FAMILY N-ACETYLTRANSFERASE, PUTATIVE (AFU_ORTHOLOGUE AFUA_6G03350)-RELATED"/>
    <property type="match status" value="1"/>
</dbReference>
<keyword evidence="3" id="KW-1185">Reference proteome</keyword>
<dbReference type="Pfam" id="PF13673">
    <property type="entry name" value="Acetyltransf_10"/>
    <property type="match status" value="1"/>
</dbReference>
<dbReference type="Gene3D" id="3.40.630.30">
    <property type="match status" value="1"/>
</dbReference>
<dbReference type="AlphaFoldDB" id="A0A1I4HE01"/>
<evidence type="ECO:0000313" key="3">
    <source>
        <dbReference type="Proteomes" id="UP000198565"/>
    </source>
</evidence>
<dbReference type="RefSeq" id="WP_091480370.1">
    <property type="nucleotide sequence ID" value="NZ_FOTR01000001.1"/>
</dbReference>
<dbReference type="CDD" id="cd04301">
    <property type="entry name" value="NAT_SF"/>
    <property type="match status" value="1"/>
</dbReference>